<keyword evidence="2" id="KW-1185">Reference proteome</keyword>
<gene>
    <name evidence="1" type="ORF">HMPREF9449_00104</name>
</gene>
<dbReference type="Proteomes" id="UP000004892">
    <property type="component" value="Unassembled WGS sequence"/>
</dbReference>
<protein>
    <submittedName>
        <fullName evidence="1">Uncharacterized protein</fullName>
    </submittedName>
</protein>
<evidence type="ECO:0000313" key="2">
    <source>
        <dbReference type="Proteomes" id="UP000004892"/>
    </source>
</evidence>
<dbReference type="GeneID" id="98067774"/>
<dbReference type="PATRIC" id="fig|742817.3.peg.107"/>
<comment type="caution">
    <text evidence="1">The sequence shown here is derived from an EMBL/GenBank/DDBJ whole genome shotgun (WGS) entry which is preliminary data.</text>
</comment>
<dbReference type="HOGENOM" id="CLU_726953_0_0_10"/>
<organism evidence="1 2">
    <name type="scientific">Odoribacter laneus YIT 12061</name>
    <dbReference type="NCBI Taxonomy" id="742817"/>
    <lineage>
        <taxon>Bacteria</taxon>
        <taxon>Pseudomonadati</taxon>
        <taxon>Bacteroidota</taxon>
        <taxon>Bacteroidia</taxon>
        <taxon>Bacteroidales</taxon>
        <taxon>Odoribacteraceae</taxon>
        <taxon>Odoribacter</taxon>
    </lineage>
</organism>
<reference evidence="1 2" key="1">
    <citation type="submission" date="2012-01" db="EMBL/GenBank/DDBJ databases">
        <title>The Genome Sequence of Odoribacter laneus YIT 12061.</title>
        <authorList>
            <consortium name="The Broad Institute Genome Sequencing Platform"/>
            <person name="Earl A."/>
            <person name="Ward D."/>
            <person name="Feldgarden M."/>
            <person name="Gevers D."/>
            <person name="Morotomi M."/>
            <person name="Young S.K."/>
            <person name="Zeng Q."/>
            <person name="Gargeya S."/>
            <person name="Fitzgerald M."/>
            <person name="Haas B."/>
            <person name="Abouelleil A."/>
            <person name="Alvarado L."/>
            <person name="Arachchi H.M."/>
            <person name="Berlin A."/>
            <person name="Chapman S.B."/>
            <person name="Gearin G."/>
            <person name="Goldberg J."/>
            <person name="Griggs A."/>
            <person name="Gujja S."/>
            <person name="Hansen M."/>
            <person name="Heiman D."/>
            <person name="Howarth C."/>
            <person name="Larimer J."/>
            <person name="Lui A."/>
            <person name="MacDonald P.J.P."/>
            <person name="McCowen C."/>
            <person name="Montmayeur A."/>
            <person name="Murphy C."/>
            <person name="Neiman D."/>
            <person name="Pearson M."/>
            <person name="Priest M."/>
            <person name="Roberts A."/>
            <person name="Saif S."/>
            <person name="Shea T."/>
            <person name="Sisk P."/>
            <person name="Stolte C."/>
            <person name="Sykes S."/>
            <person name="Wortman J."/>
            <person name="Nusbaum C."/>
            <person name="Birren B."/>
        </authorList>
    </citation>
    <scope>NUCLEOTIDE SEQUENCE [LARGE SCALE GENOMIC DNA]</scope>
    <source>
        <strain evidence="1 2">YIT 12061</strain>
    </source>
</reference>
<dbReference type="RefSeq" id="WP_009135258.1">
    <property type="nucleotide sequence ID" value="NZ_JH594596.1"/>
</dbReference>
<evidence type="ECO:0000313" key="1">
    <source>
        <dbReference type="EMBL" id="EHP51102.1"/>
    </source>
</evidence>
<accession>H1DCP7</accession>
<proteinExistence type="predicted"/>
<dbReference type="STRING" id="742817.HMPREF9449_00104"/>
<dbReference type="EMBL" id="ADMC01000001">
    <property type="protein sequence ID" value="EHP51102.1"/>
    <property type="molecule type" value="Genomic_DNA"/>
</dbReference>
<dbReference type="eggNOG" id="ENOG502Z8FP">
    <property type="taxonomic scope" value="Bacteria"/>
</dbReference>
<sequence>MNFKRILAKNYINAIGWRTNKRYVLIESDDWGSIRMPSKKVYDLLLSKGIHVDKDYFDQYDSLESTDDLTALFEVLTGVKDSLGHPAVITPLAVSANPNFELIEQKQKKEYIYEPITETYKRHSHTEKSHDLILQGIANGIYKPQFHGREHLHVKRWMEAINSYSFKEQLAYDNQCLIISREEMAYTPVHQTYFPAFAYDHIEELDDLNLIIEDGTALFEKVYGYKASSICPPCGVVNSQILEVASRHGIKGLQAGQHFVPQKDGTIKIINKKWGDMSATHQIYWRRNCTFEPSKNHDLDWVDLCLKEINIAFRWGKPATINSHRVNYIGSIFPKNRDKTLKQLSLLLKTIVKKWPDVEFIDSEKLYNILSSK</sequence>
<dbReference type="Gene3D" id="3.20.20.370">
    <property type="entry name" value="Glycoside hydrolase/deacetylase"/>
    <property type="match status" value="1"/>
</dbReference>
<name>H1DCP7_9BACT</name>
<dbReference type="AlphaFoldDB" id="H1DCP7"/>